<dbReference type="OrthoDB" id="5979581at2759"/>
<keyword evidence="3" id="KW-1185">Reference proteome</keyword>
<feature type="signal peptide" evidence="1">
    <location>
        <begin position="1"/>
        <end position="27"/>
    </location>
</feature>
<name>A0A9P7YU27_9HELO</name>
<evidence type="ECO:0000313" key="3">
    <source>
        <dbReference type="Proteomes" id="UP000824998"/>
    </source>
</evidence>
<evidence type="ECO:0000313" key="2">
    <source>
        <dbReference type="EMBL" id="KAG9239417.1"/>
    </source>
</evidence>
<sequence length="74" mass="8416">MRMATCILVEICLALCLLFWILDIANINKNLDVKPDNILIDYGSGSSRFREAELDDYCDVRLCPVNSKDHLKLA</sequence>
<dbReference type="Proteomes" id="UP000824998">
    <property type="component" value="Unassembled WGS sequence"/>
</dbReference>
<dbReference type="AlphaFoldDB" id="A0A9P7YU27"/>
<evidence type="ECO:0008006" key="4">
    <source>
        <dbReference type="Google" id="ProtNLM"/>
    </source>
</evidence>
<feature type="chain" id="PRO_5040181807" description="Protein kinase domain-containing protein" evidence="1">
    <location>
        <begin position="28"/>
        <end position="74"/>
    </location>
</feature>
<gene>
    <name evidence="2" type="ORF">BJ875DRAFT_448677</name>
</gene>
<proteinExistence type="predicted"/>
<evidence type="ECO:0000256" key="1">
    <source>
        <dbReference type="SAM" id="SignalP"/>
    </source>
</evidence>
<dbReference type="EMBL" id="MU251359">
    <property type="protein sequence ID" value="KAG9239417.1"/>
    <property type="molecule type" value="Genomic_DNA"/>
</dbReference>
<reference evidence="2" key="1">
    <citation type="journal article" date="2021" name="IMA Fungus">
        <title>Genomic characterization of three marine fungi, including Emericellopsis atlantica sp. nov. with signatures of a generalist lifestyle and marine biomass degradation.</title>
        <authorList>
            <person name="Hagestad O.C."/>
            <person name="Hou L."/>
            <person name="Andersen J.H."/>
            <person name="Hansen E.H."/>
            <person name="Altermark B."/>
            <person name="Li C."/>
            <person name="Kuhnert E."/>
            <person name="Cox R.J."/>
            <person name="Crous P.W."/>
            <person name="Spatafora J.W."/>
            <person name="Lail K."/>
            <person name="Amirebrahimi M."/>
            <person name="Lipzen A."/>
            <person name="Pangilinan J."/>
            <person name="Andreopoulos W."/>
            <person name="Hayes R.D."/>
            <person name="Ng V."/>
            <person name="Grigoriev I.V."/>
            <person name="Jackson S.A."/>
            <person name="Sutton T.D.S."/>
            <person name="Dobson A.D.W."/>
            <person name="Rama T."/>
        </authorList>
    </citation>
    <scope>NUCLEOTIDE SEQUENCE</scope>
    <source>
        <strain evidence="2">TRa018bII</strain>
    </source>
</reference>
<keyword evidence="1" id="KW-0732">Signal</keyword>
<protein>
    <recommendedName>
        <fullName evidence="4">Protein kinase domain-containing protein</fullName>
    </recommendedName>
</protein>
<organism evidence="2 3">
    <name type="scientific">Amylocarpus encephaloides</name>
    <dbReference type="NCBI Taxonomy" id="45428"/>
    <lineage>
        <taxon>Eukaryota</taxon>
        <taxon>Fungi</taxon>
        <taxon>Dikarya</taxon>
        <taxon>Ascomycota</taxon>
        <taxon>Pezizomycotina</taxon>
        <taxon>Leotiomycetes</taxon>
        <taxon>Helotiales</taxon>
        <taxon>Helotiales incertae sedis</taxon>
        <taxon>Amylocarpus</taxon>
    </lineage>
</organism>
<comment type="caution">
    <text evidence="2">The sequence shown here is derived from an EMBL/GenBank/DDBJ whole genome shotgun (WGS) entry which is preliminary data.</text>
</comment>
<accession>A0A9P7YU27</accession>